<organism evidence="2 3">
    <name type="scientific">Devosia nitrariae</name>
    <dbReference type="NCBI Taxonomy" id="2071872"/>
    <lineage>
        <taxon>Bacteria</taxon>
        <taxon>Pseudomonadati</taxon>
        <taxon>Pseudomonadota</taxon>
        <taxon>Alphaproteobacteria</taxon>
        <taxon>Hyphomicrobiales</taxon>
        <taxon>Devosiaceae</taxon>
        <taxon>Devosia</taxon>
    </lineage>
</organism>
<sequence>MSKPKIAVIISSTRDTRFADKPAQWILDLAKQREEFDVELVDLRDYDLPFFNEVASNAWAPTQDPRAVAWQKKVAEFDGYIFVVAEYNRSITGALKNAIDQAYVEWNKKAAGYVGYGSVGGARAIEHLRLIATELQMVSTRSAVHIGGSEFYTVWGGGGNQPISAIEGVIGASAKDMLDQLAWWVSAARAQRAADEAEAVKQAAE</sequence>
<dbReference type="SUPFAM" id="SSF52218">
    <property type="entry name" value="Flavoproteins"/>
    <property type="match status" value="1"/>
</dbReference>
<gene>
    <name evidence="2" type="ORF">GCM10010862_18490</name>
</gene>
<accession>A0ABQ5W3E5</accession>
<dbReference type="PANTHER" id="PTHR30543">
    <property type="entry name" value="CHROMATE REDUCTASE"/>
    <property type="match status" value="1"/>
</dbReference>
<dbReference type="RefSeq" id="WP_284340041.1">
    <property type="nucleotide sequence ID" value="NZ_BSNS01000008.1"/>
</dbReference>
<feature type="domain" description="NADPH-dependent FMN reductase-like" evidence="1">
    <location>
        <begin position="4"/>
        <end position="147"/>
    </location>
</feature>
<dbReference type="InterPro" id="IPR005025">
    <property type="entry name" value="FMN_Rdtase-like_dom"/>
</dbReference>
<evidence type="ECO:0000259" key="1">
    <source>
        <dbReference type="Pfam" id="PF03358"/>
    </source>
</evidence>
<comment type="caution">
    <text evidence="2">The sequence shown here is derived from an EMBL/GenBank/DDBJ whole genome shotgun (WGS) entry which is preliminary data.</text>
</comment>
<dbReference type="Pfam" id="PF03358">
    <property type="entry name" value="FMN_red"/>
    <property type="match status" value="1"/>
</dbReference>
<keyword evidence="3" id="KW-1185">Reference proteome</keyword>
<name>A0ABQ5W3E5_9HYPH</name>
<evidence type="ECO:0000313" key="2">
    <source>
        <dbReference type="EMBL" id="GLQ54590.1"/>
    </source>
</evidence>
<dbReference type="InterPro" id="IPR050712">
    <property type="entry name" value="NAD(P)H-dep_reductase"/>
</dbReference>
<dbReference type="Gene3D" id="3.40.50.360">
    <property type="match status" value="1"/>
</dbReference>
<protein>
    <submittedName>
        <fullName evidence="2">FMN reductase</fullName>
    </submittedName>
</protein>
<proteinExistence type="predicted"/>
<dbReference type="Proteomes" id="UP001156691">
    <property type="component" value="Unassembled WGS sequence"/>
</dbReference>
<dbReference type="InterPro" id="IPR029039">
    <property type="entry name" value="Flavoprotein-like_sf"/>
</dbReference>
<dbReference type="EMBL" id="BSNS01000008">
    <property type="protein sequence ID" value="GLQ54590.1"/>
    <property type="molecule type" value="Genomic_DNA"/>
</dbReference>
<dbReference type="PANTHER" id="PTHR30543:SF21">
    <property type="entry name" value="NAD(P)H-DEPENDENT FMN REDUCTASE LOT6"/>
    <property type="match status" value="1"/>
</dbReference>
<reference evidence="3" key="1">
    <citation type="journal article" date="2019" name="Int. J. Syst. Evol. Microbiol.">
        <title>The Global Catalogue of Microorganisms (GCM) 10K type strain sequencing project: providing services to taxonomists for standard genome sequencing and annotation.</title>
        <authorList>
            <consortium name="The Broad Institute Genomics Platform"/>
            <consortium name="The Broad Institute Genome Sequencing Center for Infectious Disease"/>
            <person name="Wu L."/>
            <person name="Ma J."/>
        </authorList>
    </citation>
    <scope>NUCLEOTIDE SEQUENCE [LARGE SCALE GENOMIC DNA]</scope>
    <source>
        <strain evidence="3">NBRC 112416</strain>
    </source>
</reference>
<evidence type="ECO:0000313" key="3">
    <source>
        <dbReference type="Proteomes" id="UP001156691"/>
    </source>
</evidence>